<dbReference type="PROSITE" id="PS50931">
    <property type="entry name" value="HTH_LYSR"/>
    <property type="match status" value="1"/>
</dbReference>
<dbReference type="SUPFAM" id="SSF46785">
    <property type="entry name" value="Winged helix' DNA-binding domain"/>
    <property type="match status" value="1"/>
</dbReference>
<keyword evidence="7" id="KW-1185">Reference proteome</keyword>
<dbReference type="Pfam" id="PF03466">
    <property type="entry name" value="LysR_substrate"/>
    <property type="match status" value="1"/>
</dbReference>
<keyword evidence="2" id="KW-0805">Transcription regulation</keyword>
<reference evidence="7" key="1">
    <citation type="journal article" date="2019" name="Int. J. Syst. Evol. Microbiol.">
        <title>The Global Catalogue of Microorganisms (GCM) 10K type strain sequencing project: providing services to taxonomists for standard genome sequencing and annotation.</title>
        <authorList>
            <consortium name="The Broad Institute Genomics Platform"/>
            <consortium name="The Broad Institute Genome Sequencing Center for Infectious Disease"/>
            <person name="Wu L."/>
            <person name="Ma J."/>
        </authorList>
    </citation>
    <scope>NUCLEOTIDE SEQUENCE [LARGE SCALE GENOMIC DNA]</scope>
    <source>
        <strain evidence="7">CGMCC 4.7643</strain>
    </source>
</reference>
<dbReference type="InterPro" id="IPR036390">
    <property type="entry name" value="WH_DNA-bd_sf"/>
</dbReference>
<evidence type="ECO:0000256" key="4">
    <source>
        <dbReference type="ARBA" id="ARBA00023163"/>
    </source>
</evidence>
<dbReference type="InterPro" id="IPR000847">
    <property type="entry name" value="LysR_HTH_N"/>
</dbReference>
<dbReference type="Proteomes" id="UP001597419">
    <property type="component" value="Unassembled WGS sequence"/>
</dbReference>
<accession>A0ABW5G739</accession>
<keyword evidence="4" id="KW-0804">Transcription</keyword>
<dbReference type="RefSeq" id="WP_345388530.1">
    <property type="nucleotide sequence ID" value="NZ_BAABHG010000003.1"/>
</dbReference>
<dbReference type="Gene3D" id="1.10.10.10">
    <property type="entry name" value="Winged helix-like DNA-binding domain superfamily/Winged helix DNA-binding domain"/>
    <property type="match status" value="1"/>
</dbReference>
<evidence type="ECO:0000256" key="2">
    <source>
        <dbReference type="ARBA" id="ARBA00023015"/>
    </source>
</evidence>
<sequence>MDIELRQLRILTTVAEAGSVAAAAATLGTTPAKLAVRIHRLERMVGAELLTEGPAGTTFTEAGEVLLEHAAVVLPQFDRMLAAARAGGPAPPDRIRIGAVATPILPRLVREIASARPGAELSVLAGEPGADLAGAVTRDELDLVMLRLVTDDDTVDTAAAAALPAAIAWVTLGVEPLVVGIPRGHELGTPDSVPPSALSGHRCVLLDQTVQPLTGALLAACADAGADPRFWYATSEWAALCLGHGAGLPTVTTPPATPMPDTAYRPLRCPAVRSALVLAWSPGGPVAGCAPHVGEVVARAHAEQLRALVTGAGFRRTA</sequence>
<evidence type="ECO:0000256" key="1">
    <source>
        <dbReference type="ARBA" id="ARBA00009437"/>
    </source>
</evidence>
<evidence type="ECO:0000313" key="7">
    <source>
        <dbReference type="Proteomes" id="UP001597419"/>
    </source>
</evidence>
<dbReference type="SUPFAM" id="SSF53850">
    <property type="entry name" value="Periplasmic binding protein-like II"/>
    <property type="match status" value="1"/>
</dbReference>
<gene>
    <name evidence="6" type="ORF">ACFSYJ_01865</name>
</gene>
<dbReference type="Gene3D" id="3.40.190.10">
    <property type="entry name" value="Periplasmic binding protein-like II"/>
    <property type="match status" value="2"/>
</dbReference>
<dbReference type="CDD" id="cd05466">
    <property type="entry name" value="PBP2_LTTR_substrate"/>
    <property type="match status" value="1"/>
</dbReference>
<dbReference type="InterPro" id="IPR036388">
    <property type="entry name" value="WH-like_DNA-bd_sf"/>
</dbReference>
<evidence type="ECO:0000259" key="5">
    <source>
        <dbReference type="PROSITE" id="PS50931"/>
    </source>
</evidence>
<dbReference type="InterPro" id="IPR005119">
    <property type="entry name" value="LysR_subst-bd"/>
</dbReference>
<proteinExistence type="inferred from homology"/>
<dbReference type="PANTHER" id="PTHR30346:SF28">
    <property type="entry name" value="HTH-TYPE TRANSCRIPTIONAL REGULATOR CYNR"/>
    <property type="match status" value="1"/>
</dbReference>
<comment type="caution">
    <text evidence="6">The sequence shown here is derived from an EMBL/GenBank/DDBJ whole genome shotgun (WGS) entry which is preliminary data.</text>
</comment>
<name>A0ABW5G739_9PSEU</name>
<keyword evidence="3" id="KW-0238">DNA-binding</keyword>
<evidence type="ECO:0000313" key="6">
    <source>
        <dbReference type="EMBL" id="MFD2457321.1"/>
    </source>
</evidence>
<feature type="domain" description="HTH lysR-type" evidence="5">
    <location>
        <begin position="3"/>
        <end position="60"/>
    </location>
</feature>
<organism evidence="6 7">
    <name type="scientific">Amycolatopsis samaneae</name>
    <dbReference type="NCBI Taxonomy" id="664691"/>
    <lineage>
        <taxon>Bacteria</taxon>
        <taxon>Bacillati</taxon>
        <taxon>Actinomycetota</taxon>
        <taxon>Actinomycetes</taxon>
        <taxon>Pseudonocardiales</taxon>
        <taxon>Pseudonocardiaceae</taxon>
        <taxon>Amycolatopsis</taxon>
    </lineage>
</organism>
<dbReference type="Pfam" id="PF00126">
    <property type="entry name" value="HTH_1"/>
    <property type="match status" value="1"/>
</dbReference>
<dbReference type="PANTHER" id="PTHR30346">
    <property type="entry name" value="TRANSCRIPTIONAL DUAL REGULATOR HCAR-RELATED"/>
    <property type="match status" value="1"/>
</dbReference>
<comment type="similarity">
    <text evidence="1">Belongs to the LysR transcriptional regulatory family.</text>
</comment>
<protein>
    <submittedName>
        <fullName evidence="6">LysR substrate-binding domain-containing protein</fullName>
    </submittedName>
</protein>
<evidence type="ECO:0000256" key="3">
    <source>
        <dbReference type="ARBA" id="ARBA00023125"/>
    </source>
</evidence>
<dbReference type="EMBL" id="JBHUKU010000002">
    <property type="protein sequence ID" value="MFD2457321.1"/>
    <property type="molecule type" value="Genomic_DNA"/>
</dbReference>